<name>A0A8T1MGN4_CLOSI</name>
<reference evidence="1 2" key="1">
    <citation type="journal article" date="2018" name="Biotechnol. Adv.">
        <title>Improved genomic resources and new bioinformatic workflow for the carcinogenic parasite Clonorchis sinensis: Biotechnological implications.</title>
        <authorList>
            <person name="Wang D."/>
            <person name="Korhonen P.K."/>
            <person name="Gasser R.B."/>
            <person name="Young N.D."/>
        </authorList>
    </citation>
    <scope>NUCLEOTIDE SEQUENCE [LARGE SCALE GENOMIC DNA]</scope>
    <source>
        <strain evidence="1">Cs-k2</strain>
    </source>
</reference>
<protein>
    <submittedName>
        <fullName evidence="1">Uncharacterized protein</fullName>
    </submittedName>
</protein>
<comment type="caution">
    <text evidence="1">The sequence shown here is derived from an EMBL/GenBank/DDBJ whole genome shotgun (WGS) entry which is preliminary data.</text>
</comment>
<evidence type="ECO:0000313" key="1">
    <source>
        <dbReference type="EMBL" id="KAG5447995.1"/>
    </source>
</evidence>
<dbReference type="EMBL" id="NIRI02000042">
    <property type="protein sequence ID" value="KAG5447995.1"/>
    <property type="molecule type" value="Genomic_DNA"/>
</dbReference>
<dbReference type="Proteomes" id="UP000286415">
    <property type="component" value="Unassembled WGS sequence"/>
</dbReference>
<proteinExistence type="predicted"/>
<sequence>MMEVQGVLIYGLFSKVMGESQLESGKLNPMRPELVFWLAFQTECIVGAQLVTRTRVHEVK</sequence>
<organism evidence="1 2">
    <name type="scientific">Clonorchis sinensis</name>
    <name type="common">Chinese liver fluke</name>
    <dbReference type="NCBI Taxonomy" id="79923"/>
    <lineage>
        <taxon>Eukaryota</taxon>
        <taxon>Metazoa</taxon>
        <taxon>Spiralia</taxon>
        <taxon>Lophotrochozoa</taxon>
        <taxon>Platyhelminthes</taxon>
        <taxon>Trematoda</taxon>
        <taxon>Digenea</taxon>
        <taxon>Opisthorchiida</taxon>
        <taxon>Opisthorchiata</taxon>
        <taxon>Opisthorchiidae</taxon>
        <taxon>Clonorchis</taxon>
    </lineage>
</organism>
<gene>
    <name evidence="1" type="ORF">CSKR_100888</name>
</gene>
<accession>A0A8T1MGN4</accession>
<reference evidence="1 2" key="2">
    <citation type="journal article" date="2021" name="Genomics">
        <title>High-quality reference genome for Clonorchis sinensis.</title>
        <authorList>
            <person name="Young N.D."/>
            <person name="Stroehlein A.J."/>
            <person name="Kinkar L."/>
            <person name="Wang T."/>
            <person name="Sohn W.M."/>
            <person name="Chang B.C.H."/>
            <person name="Kaur P."/>
            <person name="Weisz D."/>
            <person name="Dudchenko O."/>
            <person name="Aiden E.L."/>
            <person name="Korhonen P.K."/>
            <person name="Gasser R.B."/>
        </authorList>
    </citation>
    <scope>NUCLEOTIDE SEQUENCE [LARGE SCALE GENOMIC DNA]</scope>
    <source>
        <strain evidence="1">Cs-k2</strain>
    </source>
</reference>
<evidence type="ECO:0000313" key="2">
    <source>
        <dbReference type="Proteomes" id="UP000286415"/>
    </source>
</evidence>
<keyword evidence="2" id="KW-1185">Reference proteome</keyword>